<gene>
    <name evidence="4" type="ORF">VSH64_34115</name>
</gene>
<accession>A0ABZ1I0B1</accession>
<dbReference type="RefSeq" id="WP_326566859.1">
    <property type="nucleotide sequence ID" value="NZ_CP142149.1"/>
</dbReference>
<dbReference type="SUPFAM" id="SSF55469">
    <property type="entry name" value="FMN-dependent nitroreductase-like"/>
    <property type="match status" value="1"/>
</dbReference>
<evidence type="ECO:0000313" key="4">
    <source>
        <dbReference type="EMBL" id="WSE27855.1"/>
    </source>
</evidence>
<reference evidence="4 5" key="1">
    <citation type="journal article" date="2015" name="Int. J. Syst. Evol. Microbiol.">
        <title>Amycolatopsis rhabdoformis sp. nov., an actinomycete isolated from a tropical forest soil.</title>
        <authorList>
            <person name="Souza W.R."/>
            <person name="Silva R.E."/>
            <person name="Goodfellow M."/>
            <person name="Busarakam K."/>
            <person name="Figueiro F.S."/>
            <person name="Ferreira D."/>
            <person name="Rodrigues-Filho E."/>
            <person name="Moraes L.A.B."/>
            <person name="Zucchi T.D."/>
        </authorList>
    </citation>
    <scope>NUCLEOTIDE SEQUENCE [LARGE SCALE GENOMIC DNA]</scope>
    <source>
        <strain evidence="4 5">NCIMB 14900</strain>
    </source>
</reference>
<evidence type="ECO:0000259" key="3">
    <source>
        <dbReference type="Pfam" id="PF00881"/>
    </source>
</evidence>
<keyword evidence="2" id="KW-0560">Oxidoreductase</keyword>
<proteinExistence type="inferred from homology"/>
<dbReference type="InterPro" id="IPR000415">
    <property type="entry name" value="Nitroreductase-like"/>
</dbReference>
<comment type="similarity">
    <text evidence="1">Belongs to the nitroreductase family.</text>
</comment>
<name>A0ABZ1I0B1_9PSEU</name>
<keyword evidence="5" id="KW-1185">Reference proteome</keyword>
<dbReference type="EMBL" id="CP142149">
    <property type="protein sequence ID" value="WSE27855.1"/>
    <property type="molecule type" value="Genomic_DNA"/>
</dbReference>
<dbReference type="CDD" id="cd02138">
    <property type="entry name" value="TdsD-like"/>
    <property type="match status" value="1"/>
</dbReference>
<evidence type="ECO:0000313" key="5">
    <source>
        <dbReference type="Proteomes" id="UP001330812"/>
    </source>
</evidence>
<dbReference type="InterPro" id="IPR029479">
    <property type="entry name" value="Nitroreductase"/>
</dbReference>
<dbReference type="Pfam" id="PF00881">
    <property type="entry name" value="Nitroreductase"/>
    <property type="match status" value="1"/>
</dbReference>
<evidence type="ECO:0000256" key="2">
    <source>
        <dbReference type="ARBA" id="ARBA00023002"/>
    </source>
</evidence>
<protein>
    <submittedName>
        <fullName evidence="4">Nitroreductase family protein</fullName>
    </submittedName>
</protein>
<feature type="domain" description="Nitroreductase" evidence="3">
    <location>
        <begin position="15"/>
        <end position="157"/>
    </location>
</feature>
<dbReference type="Gene3D" id="3.40.109.10">
    <property type="entry name" value="NADH Oxidase"/>
    <property type="match status" value="1"/>
</dbReference>
<dbReference type="Proteomes" id="UP001330812">
    <property type="component" value="Chromosome"/>
</dbReference>
<evidence type="ECO:0000256" key="1">
    <source>
        <dbReference type="ARBA" id="ARBA00007118"/>
    </source>
</evidence>
<organism evidence="4 5">
    <name type="scientific">Amycolatopsis rhabdoformis</name>
    <dbReference type="NCBI Taxonomy" id="1448059"/>
    <lineage>
        <taxon>Bacteria</taxon>
        <taxon>Bacillati</taxon>
        <taxon>Actinomycetota</taxon>
        <taxon>Actinomycetes</taxon>
        <taxon>Pseudonocardiales</taxon>
        <taxon>Pseudonocardiaceae</taxon>
        <taxon>Amycolatopsis</taxon>
    </lineage>
</organism>
<dbReference type="PANTHER" id="PTHR43673">
    <property type="entry name" value="NAD(P)H NITROREDUCTASE YDGI-RELATED"/>
    <property type="match status" value="1"/>
</dbReference>
<sequence>MRKTADTSVPVSPAVAERWSPRAFDATAEVSPKELTTLLEAARWAPSFGNTQPARYLVGRRGDTTFAGILAALNSGNQAWAFRAGALLVGVAVTTNEKGEVPYAEYGLGLASENLVLQAVDLGLIAHQMAGFSADAIRASFGLPDAAVPLVAIAVGHAADAAVLEDERRIERELKERQRIPLAEFAFSGEWGKPALD</sequence>
<dbReference type="PANTHER" id="PTHR43673:SF10">
    <property type="entry name" value="NADH DEHYDROGENASE_NAD(P)H NITROREDUCTASE XCC3605-RELATED"/>
    <property type="match status" value="1"/>
</dbReference>